<accession>A0ABD2XLX4</accession>
<protein>
    <submittedName>
        <fullName evidence="2">Uncharacterized protein</fullName>
    </submittedName>
</protein>
<gene>
    <name evidence="2" type="ORF">TKK_002080</name>
</gene>
<feature type="compositionally biased region" description="Basic and acidic residues" evidence="1">
    <location>
        <begin position="122"/>
        <end position="134"/>
    </location>
</feature>
<dbReference type="EMBL" id="JBJJXI010000020">
    <property type="protein sequence ID" value="KAL3405731.1"/>
    <property type="molecule type" value="Genomic_DNA"/>
</dbReference>
<dbReference type="Proteomes" id="UP001627154">
    <property type="component" value="Unassembled WGS sequence"/>
</dbReference>
<organism evidence="2 3">
    <name type="scientific">Trichogramma kaykai</name>
    <dbReference type="NCBI Taxonomy" id="54128"/>
    <lineage>
        <taxon>Eukaryota</taxon>
        <taxon>Metazoa</taxon>
        <taxon>Ecdysozoa</taxon>
        <taxon>Arthropoda</taxon>
        <taxon>Hexapoda</taxon>
        <taxon>Insecta</taxon>
        <taxon>Pterygota</taxon>
        <taxon>Neoptera</taxon>
        <taxon>Endopterygota</taxon>
        <taxon>Hymenoptera</taxon>
        <taxon>Apocrita</taxon>
        <taxon>Proctotrupomorpha</taxon>
        <taxon>Chalcidoidea</taxon>
        <taxon>Trichogrammatidae</taxon>
        <taxon>Trichogramma</taxon>
    </lineage>
</organism>
<keyword evidence="3" id="KW-1185">Reference proteome</keyword>
<comment type="caution">
    <text evidence="2">The sequence shown here is derived from an EMBL/GenBank/DDBJ whole genome shotgun (WGS) entry which is preliminary data.</text>
</comment>
<reference evidence="2 3" key="1">
    <citation type="journal article" date="2024" name="bioRxiv">
        <title>A reference genome for Trichogramma kaykai: A tiny desert-dwelling parasitoid wasp with competing sex-ratio distorters.</title>
        <authorList>
            <person name="Culotta J."/>
            <person name="Lindsey A.R."/>
        </authorList>
    </citation>
    <scope>NUCLEOTIDE SEQUENCE [LARGE SCALE GENOMIC DNA]</scope>
    <source>
        <strain evidence="2 3">KSX58</strain>
    </source>
</reference>
<evidence type="ECO:0000256" key="1">
    <source>
        <dbReference type="SAM" id="MobiDB-lite"/>
    </source>
</evidence>
<feature type="compositionally biased region" description="Basic and acidic residues" evidence="1">
    <location>
        <begin position="43"/>
        <end position="55"/>
    </location>
</feature>
<proteinExistence type="predicted"/>
<feature type="region of interest" description="Disordered" evidence="1">
    <location>
        <begin position="19"/>
        <end position="139"/>
    </location>
</feature>
<evidence type="ECO:0000313" key="2">
    <source>
        <dbReference type="EMBL" id="KAL3405731.1"/>
    </source>
</evidence>
<sequence>MCFNLNDYFDFTTCRFRHSQSSEPVESERLEQSVEEQGLADRSLAEERRMDRSLAEEASLESLESLAIRSPSRARASSPGDPRGPASSDPAAAPQAAPSQGAQRVHQDPLRSSAHPASPSHRLREVPRARDRGQARASRTRLGMKLCYVVDNYENT</sequence>
<name>A0ABD2XLX4_9HYME</name>
<evidence type="ECO:0000313" key="3">
    <source>
        <dbReference type="Proteomes" id="UP001627154"/>
    </source>
</evidence>
<feature type="compositionally biased region" description="Low complexity" evidence="1">
    <location>
        <begin position="56"/>
        <end position="104"/>
    </location>
</feature>
<dbReference type="AlphaFoldDB" id="A0ABD2XLX4"/>